<comment type="similarity">
    <text evidence="1">Belongs to the enoyl-CoA hydratase/isomerase family.</text>
</comment>
<comment type="caution">
    <text evidence="2">The sequence shown here is derived from an EMBL/GenBank/DDBJ whole genome shotgun (WGS) entry which is preliminary data.</text>
</comment>
<dbReference type="Proteomes" id="UP001413721">
    <property type="component" value="Unassembled WGS sequence"/>
</dbReference>
<dbReference type="PANTHER" id="PTHR43684">
    <property type="match status" value="1"/>
</dbReference>
<dbReference type="InterPro" id="IPR029045">
    <property type="entry name" value="ClpP/crotonase-like_dom_sf"/>
</dbReference>
<evidence type="ECO:0000256" key="1">
    <source>
        <dbReference type="ARBA" id="ARBA00005254"/>
    </source>
</evidence>
<dbReference type="PANTHER" id="PTHR43684:SF4">
    <property type="entry name" value="ENOYL-COA HYDRATASE_ISOMERASE FAMILY PROTEIN (AFU_ORTHOLOGUE AFUA_1G01890)"/>
    <property type="match status" value="1"/>
</dbReference>
<dbReference type="SUPFAM" id="SSF52096">
    <property type="entry name" value="ClpP/crotonase"/>
    <property type="match status" value="1"/>
</dbReference>
<dbReference type="EMBL" id="JBBKTW010000007">
    <property type="protein sequence ID" value="MEN2990589.1"/>
    <property type="molecule type" value="Genomic_DNA"/>
</dbReference>
<accession>A0ABU9YP71</accession>
<organism evidence="2 3">
    <name type="scientific">Tistrella arctica</name>
    <dbReference type="NCBI Taxonomy" id="3133430"/>
    <lineage>
        <taxon>Bacteria</taxon>
        <taxon>Pseudomonadati</taxon>
        <taxon>Pseudomonadota</taxon>
        <taxon>Alphaproteobacteria</taxon>
        <taxon>Geminicoccales</taxon>
        <taxon>Geminicoccaceae</taxon>
        <taxon>Tistrella</taxon>
    </lineage>
</organism>
<dbReference type="Pfam" id="PF00378">
    <property type="entry name" value="ECH_1"/>
    <property type="match status" value="1"/>
</dbReference>
<proteinExistence type="inferred from homology"/>
<protein>
    <submittedName>
        <fullName evidence="2">Crotonase/enoyl-CoA hydratase family protein</fullName>
    </submittedName>
</protein>
<sequence>MPADPKQPAFRTLDYAVADGIATATFNRPEKMNTFNGAMMDDLLRLFDVTDADDDVRAVIVTGSGRAFCAGADLESGGDTFDFDKRVGNRDQVAGVHRDGGGQVTLRIFDSLKPVISAVNGAAVGVGATMQLAMDIRMAASNARFGFVFARRGITPEAASSWFLPRLVGMQTALEWVYTGRVFNADEALARGLVRSVHAPDDLLPAARALAREIADNAAPVSVAMARQMLWRLQAEDHPMAAHRIDSRAIVSRGRSSDVEEGIKAFLEKRPAQFPNTVSADMPDVYPWWPEPKFL</sequence>
<evidence type="ECO:0000313" key="3">
    <source>
        <dbReference type="Proteomes" id="UP001413721"/>
    </source>
</evidence>
<reference evidence="2 3" key="1">
    <citation type="submission" date="2024-03" db="EMBL/GenBank/DDBJ databases">
        <title>High-quality draft genome sequencing of Tistrella sp. BH-R2-4.</title>
        <authorList>
            <person name="Dong C."/>
        </authorList>
    </citation>
    <scope>NUCLEOTIDE SEQUENCE [LARGE SCALE GENOMIC DNA]</scope>
    <source>
        <strain evidence="2 3">BH-R2-4</strain>
    </source>
</reference>
<dbReference type="RefSeq" id="WP_345932030.1">
    <property type="nucleotide sequence ID" value="NZ_JBBKTV010000002.1"/>
</dbReference>
<dbReference type="NCBIfam" id="NF006109">
    <property type="entry name" value="PRK08260.1"/>
    <property type="match status" value="1"/>
</dbReference>
<dbReference type="InterPro" id="IPR001753">
    <property type="entry name" value="Enoyl-CoA_hydra/iso"/>
</dbReference>
<name>A0ABU9YP71_9PROT</name>
<dbReference type="InterPro" id="IPR051053">
    <property type="entry name" value="ECH/Chromodomain_protein"/>
</dbReference>
<gene>
    <name evidence="2" type="ORF">WG926_19910</name>
</gene>
<dbReference type="CDD" id="cd06558">
    <property type="entry name" value="crotonase-like"/>
    <property type="match status" value="1"/>
</dbReference>
<dbReference type="Gene3D" id="3.90.226.10">
    <property type="entry name" value="2-enoyl-CoA Hydratase, Chain A, domain 1"/>
    <property type="match status" value="1"/>
</dbReference>
<keyword evidence="3" id="KW-1185">Reference proteome</keyword>
<evidence type="ECO:0000313" key="2">
    <source>
        <dbReference type="EMBL" id="MEN2990589.1"/>
    </source>
</evidence>